<keyword evidence="4 11" id="KW-0808">Transferase</keyword>
<dbReference type="PANTHER" id="PTHR12317">
    <property type="entry name" value="DIACYLGLYCEROL O-ACYLTRANSFERASE"/>
    <property type="match status" value="1"/>
</dbReference>
<keyword evidence="7 11" id="KW-1133">Transmembrane helix</keyword>
<dbReference type="Proteomes" id="UP001055712">
    <property type="component" value="Unassembled WGS sequence"/>
</dbReference>
<feature type="transmembrane region" description="Helical" evidence="11">
    <location>
        <begin position="54"/>
        <end position="72"/>
    </location>
</feature>
<keyword evidence="3" id="KW-0444">Lipid biosynthesis</keyword>
<evidence type="ECO:0000256" key="5">
    <source>
        <dbReference type="ARBA" id="ARBA00022692"/>
    </source>
</evidence>
<dbReference type="GO" id="GO:0019432">
    <property type="term" value="P:triglyceride biosynthetic process"/>
    <property type="evidence" value="ECO:0007669"/>
    <property type="project" value="TreeGrafter"/>
</dbReference>
<evidence type="ECO:0000256" key="4">
    <source>
        <dbReference type="ARBA" id="ARBA00022679"/>
    </source>
</evidence>
<comment type="subcellular location">
    <subcellularLocation>
        <location evidence="1 11">Endoplasmic reticulum membrane</location>
        <topology evidence="1 11">Multi-pass membrane protein</topology>
    </subcellularLocation>
</comment>
<protein>
    <recommendedName>
        <fullName evidence="11">Acyltransferase</fullName>
        <ecNumber evidence="11">2.3.1.-</ecNumber>
    </recommendedName>
</protein>
<dbReference type="GO" id="GO:0005789">
    <property type="term" value="C:endoplasmic reticulum membrane"/>
    <property type="evidence" value="ECO:0007669"/>
    <property type="project" value="UniProtKB-SubCell"/>
</dbReference>
<dbReference type="AlphaFoldDB" id="A0A9D4TNQ3"/>
<reference evidence="12" key="1">
    <citation type="journal article" date="2019" name="Plant J.">
        <title>Chlorella vulgaris genome assembly and annotation reveals the molecular basis for metabolic acclimation to high light conditions.</title>
        <authorList>
            <person name="Cecchin M."/>
            <person name="Marcolungo L."/>
            <person name="Rossato M."/>
            <person name="Girolomoni L."/>
            <person name="Cosentino E."/>
            <person name="Cuine S."/>
            <person name="Li-Beisson Y."/>
            <person name="Delledonne M."/>
            <person name="Ballottari M."/>
        </authorList>
    </citation>
    <scope>NUCLEOTIDE SEQUENCE</scope>
    <source>
        <strain evidence="12">211/11P</strain>
    </source>
</reference>
<dbReference type="OrthoDB" id="264532at2759"/>
<evidence type="ECO:0000256" key="11">
    <source>
        <dbReference type="RuleBase" id="RU367023"/>
    </source>
</evidence>
<proteinExistence type="inferred from homology"/>
<evidence type="ECO:0000256" key="8">
    <source>
        <dbReference type="ARBA" id="ARBA00023098"/>
    </source>
</evidence>
<comment type="caution">
    <text evidence="12">The sequence shown here is derived from an EMBL/GenBank/DDBJ whole genome shotgun (WGS) entry which is preliminary data.</text>
</comment>
<comment type="similarity">
    <text evidence="2 11">Belongs to the diacylglycerol acyltransferase family.</text>
</comment>
<dbReference type="CDD" id="cd07987">
    <property type="entry name" value="LPLAT_MGAT-like"/>
    <property type="match status" value="1"/>
</dbReference>
<dbReference type="EMBL" id="SIDB01000007">
    <property type="protein sequence ID" value="KAI3430458.1"/>
    <property type="molecule type" value="Genomic_DNA"/>
</dbReference>
<dbReference type="PANTHER" id="PTHR12317:SF63">
    <property type="entry name" value="DIACYLGLYCEROL O-ACYLTRANSFERASE 2"/>
    <property type="match status" value="1"/>
</dbReference>
<keyword evidence="13" id="KW-1185">Reference proteome</keyword>
<gene>
    <name evidence="12" type="ORF">D9Q98_005053</name>
</gene>
<keyword evidence="10" id="KW-0012">Acyltransferase</keyword>
<keyword evidence="5 11" id="KW-0812">Transmembrane</keyword>
<keyword evidence="9 11" id="KW-0472">Membrane</keyword>
<keyword evidence="6 11" id="KW-0256">Endoplasmic reticulum</keyword>
<sequence length="350" mass="38344">MSSHRRSPSLADGMRAAASWAVDFFSLSWIVLGLLTSIFSFLACVLLLPRSPLAAVGLCVHLVALAVPLRVAPPRQARRLLQYVSSAACNYFPITVEFEDKNAFNDSRPCVIGYEPHSVLPIGACVFLPYSRVGQGGEMPGQGSPGEVVPPFLRNSIMASTSSVFLVPFMRHLLYWLGCRSASREVLQQALADGQNVVLCPGGVQECYFMDPLPDQEVAFLKQRTGFVKLAMTAGAPLVPVFSFGQTPQYSYWRPFIDWPKHVISGGRMASFVRRIGFVPLLCWGVMGTTLPHRVPMHIYVGKPIAVPHTADPSAAEVQRYLTQYISAMAAIFERHKAAAGHPKAKLTII</sequence>
<dbReference type="Pfam" id="PF03982">
    <property type="entry name" value="DAGAT"/>
    <property type="match status" value="1"/>
</dbReference>
<evidence type="ECO:0000256" key="1">
    <source>
        <dbReference type="ARBA" id="ARBA00004477"/>
    </source>
</evidence>
<keyword evidence="8" id="KW-0443">Lipid metabolism</keyword>
<organism evidence="12 13">
    <name type="scientific">Chlorella vulgaris</name>
    <name type="common">Green alga</name>
    <dbReference type="NCBI Taxonomy" id="3077"/>
    <lineage>
        <taxon>Eukaryota</taxon>
        <taxon>Viridiplantae</taxon>
        <taxon>Chlorophyta</taxon>
        <taxon>core chlorophytes</taxon>
        <taxon>Trebouxiophyceae</taxon>
        <taxon>Chlorellales</taxon>
        <taxon>Chlorellaceae</taxon>
        <taxon>Chlorella clade</taxon>
        <taxon>Chlorella</taxon>
    </lineage>
</organism>
<dbReference type="GO" id="GO:0004144">
    <property type="term" value="F:diacylglycerol O-acyltransferase activity"/>
    <property type="evidence" value="ECO:0007669"/>
    <property type="project" value="TreeGrafter"/>
</dbReference>
<evidence type="ECO:0000313" key="13">
    <source>
        <dbReference type="Proteomes" id="UP001055712"/>
    </source>
</evidence>
<evidence type="ECO:0000256" key="3">
    <source>
        <dbReference type="ARBA" id="ARBA00022516"/>
    </source>
</evidence>
<name>A0A9D4TNQ3_CHLVU</name>
<evidence type="ECO:0000313" key="12">
    <source>
        <dbReference type="EMBL" id="KAI3430458.1"/>
    </source>
</evidence>
<evidence type="ECO:0000256" key="9">
    <source>
        <dbReference type="ARBA" id="ARBA00023136"/>
    </source>
</evidence>
<evidence type="ECO:0000256" key="6">
    <source>
        <dbReference type="ARBA" id="ARBA00022824"/>
    </source>
</evidence>
<feature type="transmembrane region" description="Helical" evidence="11">
    <location>
        <begin position="21"/>
        <end position="48"/>
    </location>
</feature>
<evidence type="ECO:0000256" key="10">
    <source>
        <dbReference type="ARBA" id="ARBA00023315"/>
    </source>
</evidence>
<dbReference type="InterPro" id="IPR007130">
    <property type="entry name" value="DAGAT"/>
</dbReference>
<reference evidence="12" key="2">
    <citation type="submission" date="2020-11" db="EMBL/GenBank/DDBJ databases">
        <authorList>
            <person name="Cecchin M."/>
            <person name="Marcolungo L."/>
            <person name="Rossato M."/>
            <person name="Girolomoni L."/>
            <person name="Cosentino E."/>
            <person name="Cuine S."/>
            <person name="Li-Beisson Y."/>
            <person name="Delledonne M."/>
            <person name="Ballottari M."/>
        </authorList>
    </citation>
    <scope>NUCLEOTIDE SEQUENCE</scope>
    <source>
        <strain evidence="12">211/11P</strain>
        <tissue evidence="12">Whole cell</tissue>
    </source>
</reference>
<dbReference type="EC" id="2.3.1.-" evidence="11"/>
<evidence type="ECO:0000256" key="2">
    <source>
        <dbReference type="ARBA" id="ARBA00005420"/>
    </source>
</evidence>
<accession>A0A9D4TNQ3</accession>
<evidence type="ECO:0000256" key="7">
    <source>
        <dbReference type="ARBA" id="ARBA00022989"/>
    </source>
</evidence>